<evidence type="ECO:0000313" key="3">
    <source>
        <dbReference type="Proteomes" id="UP000299102"/>
    </source>
</evidence>
<keyword evidence="3" id="KW-1185">Reference proteome</keyword>
<evidence type="ECO:0000256" key="1">
    <source>
        <dbReference type="SAM" id="MobiDB-lite"/>
    </source>
</evidence>
<feature type="region of interest" description="Disordered" evidence="1">
    <location>
        <begin position="1"/>
        <end position="29"/>
    </location>
</feature>
<name>A0A4C1T6Q3_EUMVA</name>
<proteinExistence type="predicted"/>
<evidence type="ECO:0000313" key="2">
    <source>
        <dbReference type="EMBL" id="GBP09230.1"/>
    </source>
</evidence>
<accession>A0A4C1T6Q3</accession>
<gene>
    <name evidence="2" type="ORF">EVAR_4085_1</name>
</gene>
<feature type="compositionally biased region" description="Basic residues" evidence="1">
    <location>
        <begin position="18"/>
        <end position="29"/>
    </location>
</feature>
<dbReference type="AlphaFoldDB" id="A0A4C1T6Q3"/>
<dbReference type="EMBL" id="BGZK01000034">
    <property type="protein sequence ID" value="GBP09230.1"/>
    <property type="molecule type" value="Genomic_DNA"/>
</dbReference>
<dbReference type="Proteomes" id="UP000299102">
    <property type="component" value="Unassembled WGS sequence"/>
</dbReference>
<sequence>MIRFNTFHTEREETYRTTKTKSRTTSVSRRRAGVVPYVYGSSVTGDAPPPCGPADPMNAQRTEPLGFALC</sequence>
<organism evidence="2 3">
    <name type="scientific">Eumeta variegata</name>
    <name type="common">Bagworm moth</name>
    <name type="synonym">Eumeta japonica</name>
    <dbReference type="NCBI Taxonomy" id="151549"/>
    <lineage>
        <taxon>Eukaryota</taxon>
        <taxon>Metazoa</taxon>
        <taxon>Ecdysozoa</taxon>
        <taxon>Arthropoda</taxon>
        <taxon>Hexapoda</taxon>
        <taxon>Insecta</taxon>
        <taxon>Pterygota</taxon>
        <taxon>Neoptera</taxon>
        <taxon>Endopterygota</taxon>
        <taxon>Lepidoptera</taxon>
        <taxon>Glossata</taxon>
        <taxon>Ditrysia</taxon>
        <taxon>Tineoidea</taxon>
        <taxon>Psychidae</taxon>
        <taxon>Oiketicinae</taxon>
        <taxon>Eumeta</taxon>
    </lineage>
</organism>
<feature type="region of interest" description="Disordered" evidence="1">
    <location>
        <begin position="40"/>
        <end position="59"/>
    </location>
</feature>
<comment type="caution">
    <text evidence="2">The sequence shown here is derived from an EMBL/GenBank/DDBJ whole genome shotgun (WGS) entry which is preliminary data.</text>
</comment>
<reference evidence="2 3" key="1">
    <citation type="journal article" date="2019" name="Commun. Biol.">
        <title>The bagworm genome reveals a unique fibroin gene that provides high tensile strength.</title>
        <authorList>
            <person name="Kono N."/>
            <person name="Nakamura H."/>
            <person name="Ohtoshi R."/>
            <person name="Tomita M."/>
            <person name="Numata K."/>
            <person name="Arakawa K."/>
        </authorList>
    </citation>
    <scope>NUCLEOTIDE SEQUENCE [LARGE SCALE GENOMIC DNA]</scope>
</reference>
<protein>
    <submittedName>
        <fullName evidence="2">Uncharacterized protein</fullName>
    </submittedName>
</protein>